<protein>
    <submittedName>
        <fullName evidence="1">Uncharacterized protein</fullName>
    </submittedName>
</protein>
<keyword evidence="2" id="KW-1185">Reference proteome</keyword>
<evidence type="ECO:0000313" key="2">
    <source>
        <dbReference type="Proteomes" id="UP001432251"/>
    </source>
</evidence>
<proteinExistence type="predicted"/>
<dbReference type="EMBL" id="CP146022">
    <property type="protein sequence ID" value="WWQ62248.1"/>
    <property type="molecule type" value="Genomic_DNA"/>
</dbReference>
<gene>
    <name evidence="1" type="ORF">V2W30_01930</name>
</gene>
<sequence>MSTESGTDTDRDASVDGEGRLVDAVAELRAAEERVAAALRVYLARDPLTGRPVHGRIGRAAQITGWGEQRVKETVTPALADRRRAKRKVADA</sequence>
<reference evidence="1" key="1">
    <citation type="journal article" date="2025" name="Int. J. Syst. Evol. Microbiol.">
        <title>Streptomyces citrinus sp. nov., with yellow diffusible pigment.</title>
        <authorList>
            <person name="He Y."/>
            <person name="Yang E."/>
            <person name="Xu J."/>
            <person name="Sun Y."/>
            <person name="Sun L."/>
        </authorList>
    </citation>
    <scope>NUCLEOTIDE SEQUENCE</scope>
    <source>
        <strain evidence="1">Q6</strain>
    </source>
</reference>
<accession>A0ACD5A8Q9</accession>
<name>A0ACD5A8Q9_9ACTN</name>
<dbReference type="Proteomes" id="UP001432251">
    <property type="component" value="Chromosome"/>
</dbReference>
<organism evidence="1 2">
    <name type="scientific">Streptomyces citrinus</name>
    <dbReference type="NCBI Taxonomy" id="3118173"/>
    <lineage>
        <taxon>Bacteria</taxon>
        <taxon>Bacillati</taxon>
        <taxon>Actinomycetota</taxon>
        <taxon>Actinomycetes</taxon>
        <taxon>Kitasatosporales</taxon>
        <taxon>Streptomycetaceae</taxon>
        <taxon>Streptomyces</taxon>
    </lineage>
</organism>
<evidence type="ECO:0000313" key="1">
    <source>
        <dbReference type="EMBL" id="WWQ62248.1"/>
    </source>
</evidence>